<dbReference type="CDD" id="cd05401">
    <property type="entry name" value="NT_GlnE_GlnD_like"/>
    <property type="match status" value="2"/>
</dbReference>
<proteinExistence type="predicted"/>
<dbReference type="NCBIfam" id="NF010706">
    <property type="entry name" value="PRK14108.1"/>
    <property type="match status" value="1"/>
</dbReference>
<dbReference type="PANTHER" id="PTHR30621">
    <property type="entry name" value="GLUTAMINE SYNTHETASE ADENYLYLTRANSFERASE"/>
    <property type="match status" value="1"/>
</dbReference>
<evidence type="ECO:0000256" key="4">
    <source>
        <dbReference type="ARBA" id="ARBA00022840"/>
    </source>
</evidence>
<dbReference type="InterPro" id="IPR023057">
    <property type="entry name" value="GlnE"/>
</dbReference>
<keyword evidence="10" id="KW-1185">Reference proteome</keyword>
<dbReference type="Gene3D" id="3.30.460.10">
    <property type="entry name" value="Beta Polymerase, domain 2"/>
    <property type="match status" value="2"/>
</dbReference>
<dbReference type="Pfam" id="PF03710">
    <property type="entry name" value="GlnE"/>
    <property type="match status" value="2"/>
</dbReference>
<dbReference type="SUPFAM" id="SSF81301">
    <property type="entry name" value="Nucleotidyltransferase"/>
    <property type="match status" value="2"/>
</dbReference>
<dbReference type="GO" id="GO:0005829">
    <property type="term" value="C:cytosol"/>
    <property type="evidence" value="ECO:0007669"/>
    <property type="project" value="TreeGrafter"/>
</dbReference>
<keyword evidence="1 9" id="KW-0808">Transferase</keyword>
<feature type="domain" description="Glutamate-ammonia ligase adenylyltransferase repeated" evidence="7">
    <location>
        <begin position="502"/>
        <end position="743"/>
    </location>
</feature>
<dbReference type="GO" id="GO:0047388">
    <property type="term" value="F:[glutamine synthetase]-adenylyl-L-tyrosine phosphorylase activity"/>
    <property type="evidence" value="ECO:0007669"/>
    <property type="project" value="UniProtKB-EC"/>
</dbReference>
<keyword evidence="6" id="KW-0511">Multifunctional enzyme</keyword>
<keyword evidence="4" id="KW-0067">ATP-binding</keyword>
<dbReference type="InterPro" id="IPR005190">
    <property type="entry name" value="GlnE_rpt_dom"/>
</dbReference>
<gene>
    <name evidence="9" type="ORF">FOY91_06390</name>
</gene>
<dbReference type="InterPro" id="IPR043519">
    <property type="entry name" value="NT_sf"/>
</dbReference>
<accession>A0A558R8D2</accession>
<evidence type="ECO:0000313" key="10">
    <source>
        <dbReference type="Proteomes" id="UP000318681"/>
    </source>
</evidence>
<dbReference type="GO" id="GO:0005524">
    <property type="term" value="F:ATP binding"/>
    <property type="evidence" value="ECO:0007669"/>
    <property type="project" value="UniProtKB-KW"/>
</dbReference>
<keyword evidence="5" id="KW-0460">Magnesium</keyword>
<dbReference type="OrthoDB" id="9759366at2"/>
<dbReference type="EC" id="2.7.7.89" evidence="9"/>
<evidence type="ECO:0000256" key="2">
    <source>
        <dbReference type="ARBA" id="ARBA00022695"/>
    </source>
</evidence>
<protein>
    <submittedName>
        <fullName evidence="9">Bifunctional [glutamine synthetase] adenylyltransferase/[glutamine synthetase]-adenylyl-L-tyrosine phosphorylase</fullName>
        <ecNumber evidence="9">2.7.7.89</ecNumber>
    </submittedName>
</protein>
<dbReference type="GO" id="GO:0008882">
    <property type="term" value="F:[glutamate-ammonia-ligase] adenylyltransferase activity"/>
    <property type="evidence" value="ECO:0007669"/>
    <property type="project" value="InterPro"/>
</dbReference>
<keyword evidence="3" id="KW-0547">Nucleotide-binding</keyword>
<organism evidence="9 10">
    <name type="scientific">Alterirhizorhabdus solaris</name>
    <dbReference type="NCBI Taxonomy" id="2529389"/>
    <lineage>
        <taxon>Bacteria</taxon>
        <taxon>Pseudomonadati</taxon>
        <taxon>Pseudomonadota</taxon>
        <taxon>Alphaproteobacteria</taxon>
        <taxon>Sphingomonadales</taxon>
        <taxon>Rhizorhabdaceae</taxon>
        <taxon>Alterirhizorhabdus</taxon>
    </lineage>
</organism>
<keyword evidence="2 9" id="KW-0548">Nucleotidyltransferase</keyword>
<dbReference type="SUPFAM" id="SSF81593">
    <property type="entry name" value="Nucleotidyltransferase substrate binding subunit/domain"/>
    <property type="match status" value="2"/>
</dbReference>
<sequence length="896" mass="95328">MPDPSIAAALGRATAHAPFLRQIIAQRPEVVALIEAGDFAGALAAGRETAETPDRVARALRRERQALALTVAIGDLAGIMPFETVVATLSAFADRALDLAIRTALAERYPDAAPTGFAALALGKHGSRELNYSSDIDPILIFDPETLPRRAREEPVEAAVRIARRVVELLQSRDGDGYVLRVDLRLRPSPEASPLALPVDAALSYYESSALPWERAAFIRARAAAGDVALGRRFLDAVRPFVWRRAVDFGAVREVRAISRRIRDHAAQGQRLGPGFDLKKGRGGIREVEFFAQIHQLIHGGREPALRAPATLDALAALAAAGRIGADEATALADAYRLYRTIEHRLQMVADQQTHSLPRDPAALDNVAALHGLADGDALVDLLRPHVERVGDTYDSLDVDRPEGLSQDAALLDGALAAAGFPDPAAARARIEGWRAGRMRALRTPAAVAALEAVLPALVAALGKAPDPNVALNRFDDIVARLPSAINLFRLLEARPALARLLTHVLVHAPALSEALARRPALLDGLIDATAFDPPGSVETLAAEFAAREAGDDYQALLDRARQHVGERRFALGVQLVEQASDPIEVAQGYARVAEAAIAALGDATVAEFEAAHGRVPGGELPKSELVVLALGRLGGAALTHASDLDLVYLFTGDHLTESDGRKPLGATQYFNRLGQRLTGALSVATASGPLYEVDTRLRPSGGQGLLAVSTESFALYQRTSAWTWEHMALTRARPVFGSAAARGEVARIIEATLRRPRDRATLLADAVKMRGEIARHKPAAGDLDVKLIGGGLVDCEFTVQVLQLSTGIGVDPRMRVALAALVAAGLVTPALPEAYALLVRMLVTLRLVSPGLGEPPEASRALVAQACGQADWPALLDAYAKARATIAAEWARVAD</sequence>
<feature type="domain" description="PII-uridylyltransferase/Glutamine-synthetase adenylyltransferase" evidence="8">
    <location>
        <begin position="259"/>
        <end position="394"/>
    </location>
</feature>
<evidence type="ECO:0000256" key="6">
    <source>
        <dbReference type="ARBA" id="ARBA00023268"/>
    </source>
</evidence>
<evidence type="ECO:0000256" key="1">
    <source>
        <dbReference type="ARBA" id="ARBA00022679"/>
    </source>
</evidence>
<dbReference type="EMBL" id="VNIM01000018">
    <property type="protein sequence ID" value="TVV75653.1"/>
    <property type="molecule type" value="Genomic_DNA"/>
</dbReference>
<reference evidence="9 10" key="1">
    <citation type="submission" date="2019-07" db="EMBL/GenBank/DDBJ databases">
        <title>Sphingomonas solaris sp. nov., isolated from a solar panel from Boston, Massachusetts.</title>
        <authorList>
            <person name="Tanner K."/>
            <person name="Pascual J."/>
            <person name="Mancuso C."/>
            <person name="Pereto J."/>
            <person name="Khalil A."/>
            <person name="Vilanova C."/>
        </authorList>
    </citation>
    <scope>NUCLEOTIDE SEQUENCE [LARGE SCALE GENOMIC DNA]</scope>
    <source>
        <strain evidence="9 10">R4DWN</strain>
    </source>
</reference>
<evidence type="ECO:0000259" key="7">
    <source>
        <dbReference type="Pfam" id="PF03710"/>
    </source>
</evidence>
<dbReference type="PANTHER" id="PTHR30621:SF0">
    <property type="entry name" value="BIFUNCTIONAL GLUTAMINE SYNTHETASE ADENYLYLTRANSFERASE_ADENYLYL-REMOVING ENZYME"/>
    <property type="match status" value="1"/>
</dbReference>
<name>A0A558R8D2_9SPHN</name>
<dbReference type="AlphaFoldDB" id="A0A558R8D2"/>
<dbReference type="Pfam" id="PF08335">
    <property type="entry name" value="GlnD_UR_UTase"/>
    <property type="match status" value="1"/>
</dbReference>
<evidence type="ECO:0000256" key="5">
    <source>
        <dbReference type="ARBA" id="ARBA00022842"/>
    </source>
</evidence>
<dbReference type="GO" id="GO:0000820">
    <property type="term" value="P:regulation of glutamine family amino acid metabolic process"/>
    <property type="evidence" value="ECO:0007669"/>
    <property type="project" value="TreeGrafter"/>
</dbReference>
<dbReference type="RefSeq" id="WP_145149267.1">
    <property type="nucleotide sequence ID" value="NZ_VNIM01000018.1"/>
</dbReference>
<feature type="domain" description="Glutamate-ammonia ligase adenylyltransferase repeated" evidence="7">
    <location>
        <begin position="10"/>
        <end position="236"/>
    </location>
</feature>
<dbReference type="Gene3D" id="1.20.120.1510">
    <property type="match status" value="1"/>
</dbReference>
<dbReference type="InterPro" id="IPR013546">
    <property type="entry name" value="PII_UdlTrfase/GS_AdlTrfase"/>
</dbReference>
<dbReference type="Proteomes" id="UP000318681">
    <property type="component" value="Unassembled WGS sequence"/>
</dbReference>
<dbReference type="NCBIfam" id="NF008292">
    <property type="entry name" value="PRK11072.1"/>
    <property type="match status" value="1"/>
</dbReference>
<dbReference type="Gene3D" id="1.20.120.330">
    <property type="entry name" value="Nucleotidyltransferases domain 2"/>
    <property type="match status" value="2"/>
</dbReference>
<comment type="caution">
    <text evidence="9">The sequence shown here is derived from an EMBL/GenBank/DDBJ whole genome shotgun (WGS) entry which is preliminary data.</text>
</comment>
<evidence type="ECO:0000313" key="9">
    <source>
        <dbReference type="EMBL" id="TVV75653.1"/>
    </source>
</evidence>
<evidence type="ECO:0000259" key="8">
    <source>
        <dbReference type="Pfam" id="PF08335"/>
    </source>
</evidence>
<evidence type="ECO:0000256" key="3">
    <source>
        <dbReference type="ARBA" id="ARBA00022741"/>
    </source>
</evidence>